<dbReference type="RefSeq" id="WP_180286349.1">
    <property type="nucleotide sequence ID" value="NZ_JABFDB010000041.1"/>
</dbReference>
<dbReference type="Pfam" id="PF13467">
    <property type="entry name" value="RHH_4"/>
    <property type="match status" value="1"/>
</dbReference>
<dbReference type="InterPro" id="IPR027373">
    <property type="entry name" value="RHH_dom"/>
</dbReference>
<sequence>MQIDSKARPSSLKHALATLALYPELEARLLRIGGAAEMVELEEQVWRGLEEIAALEGTTLDELCTLVHLTYLRGMSLETGLRVYAINYYRELERA</sequence>
<dbReference type="Proteomes" id="UP000584642">
    <property type="component" value="Unassembled WGS sequence"/>
</dbReference>
<gene>
    <name evidence="2" type="ORF">HND93_33140</name>
</gene>
<dbReference type="EMBL" id="JABFDB010000041">
    <property type="protein sequence ID" value="NYZ24576.1"/>
    <property type="molecule type" value="Genomic_DNA"/>
</dbReference>
<evidence type="ECO:0000259" key="1">
    <source>
        <dbReference type="Pfam" id="PF13467"/>
    </source>
</evidence>
<dbReference type="InterPro" id="IPR038268">
    <property type="entry name" value="RHH_sf"/>
</dbReference>
<name>A0ABX2TM50_9PROT</name>
<proteinExistence type="predicted"/>
<comment type="caution">
    <text evidence="2">The sequence shown here is derived from an EMBL/GenBank/DDBJ whole genome shotgun (WGS) entry which is preliminary data.</text>
</comment>
<organism evidence="2 3">
    <name type="scientific">Azospirillum oleiclasticum</name>
    <dbReference type="NCBI Taxonomy" id="2735135"/>
    <lineage>
        <taxon>Bacteria</taxon>
        <taxon>Pseudomonadati</taxon>
        <taxon>Pseudomonadota</taxon>
        <taxon>Alphaproteobacteria</taxon>
        <taxon>Rhodospirillales</taxon>
        <taxon>Azospirillaceae</taxon>
        <taxon>Azospirillum</taxon>
    </lineage>
</organism>
<dbReference type="Gene3D" id="1.10.3990.20">
    <property type="entry name" value="protein bp1543"/>
    <property type="match status" value="1"/>
</dbReference>
<accession>A0ABX2TM50</accession>
<evidence type="ECO:0000313" key="3">
    <source>
        <dbReference type="Proteomes" id="UP000584642"/>
    </source>
</evidence>
<protein>
    <recommendedName>
        <fullName evidence="1">Ribbon-helix-helix domain-containing protein</fullName>
    </recommendedName>
</protein>
<keyword evidence="3" id="KW-1185">Reference proteome</keyword>
<evidence type="ECO:0000313" key="2">
    <source>
        <dbReference type="EMBL" id="NYZ24576.1"/>
    </source>
</evidence>
<feature type="domain" description="Ribbon-helix-helix" evidence="1">
    <location>
        <begin position="26"/>
        <end position="89"/>
    </location>
</feature>
<reference evidence="2 3" key="1">
    <citation type="submission" date="2020-05" db="EMBL/GenBank/DDBJ databases">
        <title>Azospirillum oleiclasticum sp. nov, a nitrogen-fixing and heavy crude oil-emulsifying bacterium isolated from the crude oil of Yumen Oilfield.</title>
        <authorList>
            <person name="Wu D."/>
            <person name="Cai M."/>
            <person name="Zhang X."/>
        </authorList>
    </citation>
    <scope>NUCLEOTIDE SEQUENCE [LARGE SCALE GENOMIC DNA]</scope>
    <source>
        <strain evidence="2 3">ROY-1-1-2</strain>
    </source>
</reference>